<protein>
    <submittedName>
        <fullName evidence="1">Uncharacterized protein</fullName>
    </submittedName>
</protein>
<evidence type="ECO:0000313" key="1">
    <source>
        <dbReference type="EMBL" id="PKX96161.1"/>
    </source>
</evidence>
<reference evidence="2" key="1">
    <citation type="journal article" date="2018" name="Proc. Natl. Acad. Sci. U.S.A.">
        <title>Linking secondary metabolites to gene clusters through genome sequencing of six diverse Aspergillus species.</title>
        <authorList>
            <person name="Kaerboelling I."/>
            <person name="Vesth T.C."/>
            <person name="Frisvad J.C."/>
            <person name="Nybo J.L."/>
            <person name="Theobald S."/>
            <person name="Kuo A."/>
            <person name="Bowyer P."/>
            <person name="Matsuda Y."/>
            <person name="Mondo S."/>
            <person name="Lyhne E.K."/>
            <person name="Kogle M.E."/>
            <person name="Clum A."/>
            <person name="Lipzen A."/>
            <person name="Salamov A."/>
            <person name="Ngan C.Y."/>
            <person name="Daum C."/>
            <person name="Chiniquy J."/>
            <person name="Barry K."/>
            <person name="LaButti K."/>
            <person name="Haridas S."/>
            <person name="Simmons B.A."/>
            <person name="Magnuson J.K."/>
            <person name="Mortensen U.H."/>
            <person name="Larsen T.O."/>
            <person name="Grigoriev I.V."/>
            <person name="Baker S.E."/>
            <person name="Andersen M.R."/>
        </authorList>
    </citation>
    <scope>NUCLEOTIDE SEQUENCE [LARGE SCALE GENOMIC DNA]</scope>
    <source>
        <strain evidence="2">IBT 16806</strain>
    </source>
</reference>
<evidence type="ECO:0000313" key="2">
    <source>
        <dbReference type="Proteomes" id="UP000234474"/>
    </source>
</evidence>
<dbReference type="Proteomes" id="UP000234474">
    <property type="component" value="Unassembled WGS sequence"/>
</dbReference>
<organism evidence="1 2">
    <name type="scientific">Aspergillus novofumigatus (strain IBT 16806)</name>
    <dbReference type="NCBI Taxonomy" id="1392255"/>
    <lineage>
        <taxon>Eukaryota</taxon>
        <taxon>Fungi</taxon>
        <taxon>Dikarya</taxon>
        <taxon>Ascomycota</taxon>
        <taxon>Pezizomycotina</taxon>
        <taxon>Eurotiomycetes</taxon>
        <taxon>Eurotiomycetidae</taxon>
        <taxon>Eurotiales</taxon>
        <taxon>Aspergillaceae</taxon>
        <taxon>Aspergillus</taxon>
        <taxon>Aspergillus subgen. Fumigati</taxon>
    </lineage>
</organism>
<accession>A0A2I1CEW2</accession>
<proteinExistence type="predicted"/>
<name>A0A2I1CEW2_ASPN1</name>
<gene>
    <name evidence="1" type="ORF">P174DRAFT_154392</name>
</gene>
<dbReference type="RefSeq" id="XP_024684756.1">
    <property type="nucleotide sequence ID" value="XM_024821178.1"/>
</dbReference>
<keyword evidence="2" id="KW-1185">Reference proteome</keyword>
<dbReference type="VEuPathDB" id="FungiDB:P174DRAFT_154392"/>
<comment type="caution">
    <text evidence="1">The sequence shown here is derived from an EMBL/GenBank/DDBJ whole genome shotgun (WGS) entry which is preliminary data.</text>
</comment>
<dbReference type="GeneID" id="36528504"/>
<dbReference type="EMBL" id="MSZS01000003">
    <property type="protein sequence ID" value="PKX96161.1"/>
    <property type="molecule type" value="Genomic_DNA"/>
</dbReference>
<sequence>MILMTRFHDEAIDLAHFHVLKNCQSGLFDARSIAPFHRLYLTVHRYRVVISYCQFRRCQCPRRCFFPPEGLENPVALELIFKEPYLYCRSKYSLAIDRPSLLSLFSAPPYSRLEQRPLLVLARWPSDRRQLLHISGTWTWGLLRTEYSLQITVRSTENSGLFFPYNRECDPSKDDSYLSTLPQRLMLIGQSSLR</sequence>
<dbReference type="AlphaFoldDB" id="A0A2I1CEW2"/>